<dbReference type="GO" id="GO:0005886">
    <property type="term" value="C:plasma membrane"/>
    <property type="evidence" value="ECO:0007669"/>
    <property type="project" value="UniProtKB-SubCell"/>
</dbReference>
<dbReference type="Pfam" id="PF04290">
    <property type="entry name" value="DctQ"/>
    <property type="match status" value="1"/>
</dbReference>
<comment type="function">
    <text evidence="9">Part of the tripartite ATP-independent periplasmic (TRAP) transport system.</text>
</comment>
<evidence type="ECO:0000256" key="5">
    <source>
        <dbReference type="ARBA" id="ARBA00022692"/>
    </source>
</evidence>
<keyword evidence="7 9" id="KW-0472">Membrane</keyword>
<evidence type="ECO:0000256" key="3">
    <source>
        <dbReference type="ARBA" id="ARBA00022475"/>
    </source>
</evidence>
<evidence type="ECO:0000259" key="10">
    <source>
        <dbReference type="Pfam" id="PF04290"/>
    </source>
</evidence>
<feature type="transmembrane region" description="Helical" evidence="9">
    <location>
        <begin position="55"/>
        <end position="71"/>
    </location>
</feature>
<dbReference type="InterPro" id="IPR055348">
    <property type="entry name" value="DctQ"/>
</dbReference>
<dbReference type="PANTHER" id="PTHR35011">
    <property type="entry name" value="2,3-DIKETO-L-GULONATE TRAP TRANSPORTER SMALL PERMEASE PROTEIN YIAM"/>
    <property type="match status" value="1"/>
</dbReference>
<reference evidence="11 12" key="1">
    <citation type="submission" date="2019-07" db="EMBL/GenBank/DDBJ databases">
        <title>The pathways for chlorine oxyanion respiration interact through the shared metabolite chlorate.</title>
        <authorList>
            <person name="Barnum T.P."/>
            <person name="Cheng Y."/>
            <person name="Hill K.A."/>
            <person name="Lucas L.N."/>
            <person name="Carlson H.K."/>
            <person name="Coates J.D."/>
        </authorList>
    </citation>
    <scope>NUCLEOTIDE SEQUENCE [LARGE SCALE GENOMIC DNA]</scope>
    <source>
        <strain evidence="11">UCB</strain>
    </source>
</reference>
<evidence type="ECO:0000256" key="2">
    <source>
        <dbReference type="ARBA" id="ARBA00022448"/>
    </source>
</evidence>
<evidence type="ECO:0000256" key="9">
    <source>
        <dbReference type="RuleBase" id="RU369079"/>
    </source>
</evidence>
<sequence>MSVVSAFMKGVTRLNEYVGRCIALIVFPMFVFLILEVALRYFFNSPSVWTNELTQLLFGVYAVMSGGYIMAHRGHVNVDLLHSTLKLRAQGFVDIFTSILFFIFMLALVWFSFDMASESFESRETSFSAWNPPIWPAKGAIFVASVLMLLQGIVRLLEDIAIAFNLSYYDPAERKSHSEEGEA</sequence>
<dbReference type="Proteomes" id="UP000319142">
    <property type="component" value="Unassembled WGS sequence"/>
</dbReference>
<dbReference type="PANTHER" id="PTHR35011:SF4">
    <property type="entry name" value="SLL1102 PROTEIN"/>
    <property type="match status" value="1"/>
</dbReference>
<evidence type="ECO:0000256" key="1">
    <source>
        <dbReference type="ARBA" id="ARBA00004429"/>
    </source>
</evidence>
<feature type="transmembrane region" description="Helical" evidence="9">
    <location>
        <begin position="21"/>
        <end position="43"/>
    </location>
</feature>
<dbReference type="GO" id="GO:0022857">
    <property type="term" value="F:transmembrane transporter activity"/>
    <property type="evidence" value="ECO:0007669"/>
    <property type="project" value="UniProtKB-UniRule"/>
</dbReference>
<proteinExistence type="inferred from homology"/>
<feature type="transmembrane region" description="Helical" evidence="9">
    <location>
        <begin position="92"/>
        <end position="113"/>
    </location>
</feature>
<name>A0A558B5E8_9GAMM</name>
<evidence type="ECO:0000256" key="7">
    <source>
        <dbReference type="ARBA" id="ARBA00023136"/>
    </source>
</evidence>
<keyword evidence="5 9" id="KW-0812">Transmembrane</keyword>
<accession>A0A558B5E8</accession>
<keyword evidence="4 9" id="KW-0997">Cell inner membrane</keyword>
<comment type="subunit">
    <text evidence="9">The complex comprises the extracytoplasmic solute receptor protein and the two transmembrane proteins.</text>
</comment>
<dbReference type="EMBL" id="VMRX01000038">
    <property type="protein sequence ID" value="TVT31739.1"/>
    <property type="molecule type" value="Genomic_DNA"/>
</dbReference>
<evidence type="ECO:0000256" key="8">
    <source>
        <dbReference type="ARBA" id="ARBA00038436"/>
    </source>
</evidence>
<gene>
    <name evidence="11" type="ORF">FHK81_14075</name>
</gene>
<feature type="transmembrane region" description="Helical" evidence="9">
    <location>
        <begin position="133"/>
        <end position="157"/>
    </location>
</feature>
<evidence type="ECO:0000256" key="4">
    <source>
        <dbReference type="ARBA" id="ARBA00022519"/>
    </source>
</evidence>
<comment type="similarity">
    <text evidence="8 9">Belongs to the TRAP transporter small permease family.</text>
</comment>
<organism evidence="11 12">
    <name type="scientific">Marinobacter vinifirmus</name>
    <dbReference type="NCBI Taxonomy" id="355591"/>
    <lineage>
        <taxon>Bacteria</taxon>
        <taxon>Pseudomonadati</taxon>
        <taxon>Pseudomonadota</taxon>
        <taxon>Gammaproteobacteria</taxon>
        <taxon>Pseudomonadales</taxon>
        <taxon>Marinobacteraceae</taxon>
        <taxon>Marinobacter</taxon>
    </lineage>
</organism>
<evidence type="ECO:0000313" key="12">
    <source>
        <dbReference type="Proteomes" id="UP000319142"/>
    </source>
</evidence>
<keyword evidence="2 9" id="KW-0813">Transport</keyword>
<evidence type="ECO:0000256" key="6">
    <source>
        <dbReference type="ARBA" id="ARBA00022989"/>
    </source>
</evidence>
<keyword evidence="6 9" id="KW-1133">Transmembrane helix</keyword>
<feature type="domain" description="Tripartite ATP-independent periplasmic transporters DctQ component" evidence="10">
    <location>
        <begin position="29"/>
        <end position="160"/>
    </location>
</feature>
<dbReference type="InterPro" id="IPR007387">
    <property type="entry name" value="TRAP_DctQ"/>
</dbReference>
<protein>
    <recommendedName>
        <fullName evidence="9">TRAP transporter small permease protein</fullName>
    </recommendedName>
</protein>
<dbReference type="AlphaFoldDB" id="A0A558B5E8"/>
<evidence type="ECO:0000313" key="11">
    <source>
        <dbReference type="EMBL" id="TVT31739.1"/>
    </source>
</evidence>
<keyword evidence="3" id="KW-1003">Cell membrane</keyword>
<comment type="subcellular location">
    <subcellularLocation>
        <location evidence="1 9">Cell inner membrane</location>
        <topology evidence="1 9">Multi-pass membrane protein</topology>
    </subcellularLocation>
</comment>
<comment type="caution">
    <text evidence="11">The sequence shown here is derived from an EMBL/GenBank/DDBJ whole genome shotgun (WGS) entry which is preliminary data.</text>
</comment>
<dbReference type="RefSeq" id="WP_023008944.1">
    <property type="nucleotide sequence ID" value="NZ_VMRX01000038.1"/>
</dbReference>